<sequence length="340" mass="36304">MIKQTLTALFLIAGLASGINAMDNSDNTKSKTAIVIHGGAGTILKSKMTPEIEQAYIEALTHALKTGHQILQEGGSSTEAVKATIVTMEDSPLFNAGKGAVFTHEGKNELDASIMVSSDRSAGAVAGVSHIKNPILLADKVRTDSKHVLMAREGAEEFAKEQGFEMVDPKYFFTQNRWDQLQKILKESPDKMQLSEDEAKNSKFGTVGAVALDMNGVITAGTSTGGMTNKRYGRIGDSPIIGAGTYANQYCGISATGHGEYFIRAAVAYDICALVEYKGESIQEAADIVIQEKLKAMGGDGGVIGLDKDGNIMMSFNTPGMYRGSIDVDGNISIEIYQEQ</sequence>
<dbReference type="Proteomes" id="UP001324185">
    <property type="component" value="Chromosome"/>
</dbReference>
<feature type="chain" id="PRO_5047235560" evidence="1">
    <location>
        <begin position="22"/>
        <end position="340"/>
    </location>
</feature>
<dbReference type="Pfam" id="PF01112">
    <property type="entry name" value="Asparaginase_2"/>
    <property type="match status" value="1"/>
</dbReference>
<accession>A0ABZ0X863</accession>
<evidence type="ECO:0000313" key="2">
    <source>
        <dbReference type="EMBL" id="WQG86457.1"/>
    </source>
</evidence>
<dbReference type="Gene3D" id="3.60.20.30">
    <property type="entry name" value="(Glycosyl)asparaginase"/>
    <property type="match status" value="1"/>
</dbReference>
<evidence type="ECO:0000313" key="3">
    <source>
        <dbReference type="Proteomes" id="UP001324185"/>
    </source>
</evidence>
<keyword evidence="1" id="KW-0732">Signal</keyword>
<feature type="signal peptide" evidence="1">
    <location>
        <begin position="1"/>
        <end position="21"/>
    </location>
</feature>
<dbReference type="InterPro" id="IPR029055">
    <property type="entry name" value="Ntn_hydrolases_N"/>
</dbReference>
<dbReference type="PANTHER" id="PTHR10188:SF6">
    <property type="entry name" value="N(4)-(BETA-N-ACETYLGLUCOSAMINYL)-L-ASPARAGINASE"/>
    <property type="match status" value="1"/>
</dbReference>
<organism evidence="2 3">
    <name type="scientific">Kangiella aquimarina</name>
    <dbReference type="NCBI Taxonomy" id="261965"/>
    <lineage>
        <taxon>Bacteria</taxon>
        <taxon>Pseudomonadati</taxon>
        <taxon>Pseudomonadota</taxon>
        <taxon>Gammaproteobacteria</taxon>
        <taxon>Kangiellales</taxon>
        <taxon>Kangiellaceae</taxon>
        <taxon>Kangiella</taxon>
    </lineage>
</organism>
<dbReference type="CDD" id="cd04701">
    <property type="entry name" value="Asparaginase_2"/>
    <property type="match status" value="1"/>
</dbReference>
<gene>
    <name evidence="2" type="ORF">SR900_06085</name>
</gene>
<name>A0ABZ0X863_9GAMM</name>
<protein>
    <submittedName>
        <fullName evidence="2">Isoaspartyl peptidase/L-asparaginase</fullName>
    </submittedName>
</protein>
<keyword evidence="3" id="KW-1185">Reference proteome</keyword>
<dbReference type="InterPro" id="IPR000246">
    <property type="entry name" value="Peptidase_T2"/>
</dbReference>
<dbReference type="PANTHER" id="PTHR10188">
    <property type="entry name" value="L-ASPARAGINASE"/>
    <property type="match status" value="1"/>
</dbReference>
<proteinExistence type="predicted"/>
<dbReference type="EMBL" id="CP140158">
    <property type="protein sequence ID" value="WQG86457.1"/>
    <property type="molecule type" value="Genomic_DNA"/>
</dbReference>
<evidence type="ECO:0000256" key="1">
    <source>
        <dbReference type="SAM" id="SignalP"/>
    </source>
</evidence>
<reference evidence="2 3" key="1">
    <citation type="submission" date="2023-11" db="EMBL/GenBank/DDBJ databases">
        <title>MicrobeMod: A computational toolkit for identifying prokaryotic methylation and restriction-modification with nanopore sequencing.</title>
        <authorList>
            <person name="Crits-Christoph A."/>
            <person name="Kang S.C."/>
            <person name="Lee H."/>
            <person name="Ostrov N."/>
        </authorList>
    </citation>
    <scope>NUCLEOTIDE SEQUENCE [LARGE SCALE GENOMIC DNA]</scope>
    <source>
        <strain evidence="2 3">DSMZ 16071</strain>
    </source>
</reference>
<dbReference type="SUPFAM" id="SSF56235">
    <property type="entry name" value="N-terminal nucleophile aminohydrolases (Ntn hydrolases)"/>
    <property type="match status" value="1"/>
</dbReference>
<dbReference type="RefSeq" id="WP_018624500.1">
    <property type="nucleotide sequence ID" value="NZ_CP140158.1"/>
</dbReference>